<name>X0YPS7_9ZZZZ</name>
<reference evidence="1" key="1">
    <citation type="journal article" date="2014" name="Front. Microbiol.">
        <title>High frequency of phylogenetically diverse reductive dehalogenase-homologous genes in deep subseafloor sedimentary metagenomes.</title>
        <authorList>
            <person name="Kawai M."/>
            <person name="Futagami T."/>
            <person name="Toyoda A."/>
            <person name="Takaki Y."/>
            <person name="Nishi S."/>
            <person name="Hori S."/>
            <person name="Arai W."/>
            <person name="Tsubouchi T."/>
            <person name="Morono Y."/>
            <person name="Uchiyama I."/>
            <person name="Ito T."/>
            <person name="Fujiyama A."/>
            <person name="Inagaki F."/>
            <person name="Takami H."/>
        </authorList>
    </citation>
    <scope>NUCLEOTIDE SEQUENCE</scope>
    <source>
        <strain evidence="1">Expedition CK06-06</strain>
    </source>
</reference>
<gene>
    <name evidence="1" type="ORF">S01H4_06956</name>
</gene>
<evidence type="ECO:0000313" key="1">
    <source>
        <dbReference type="EMBL" id="GAG58230.1"/>
    </source>
</evidence>
<accession>X0YPS7</accession>
<proteinExistence type="predicted"/>
<protein>
    <submittedName>
        <fullName evidence="1">Uncharacterized protein</fullName>
    </submittedName>
</protein>
<organism evidence="1">
    <name type="scientific">marine sediment metagenome</name>
    <dbReference type="NCBI Taxonomy" id="412755"/>
    <lineage>
        <taxon>unclassified sequences</taxon>
        <taxon>metagenomes</taxon>
        <taxon>ecological metagenomes</taxon>
    </lineage>
</organism>
<dbReference type="AlphaFoldDB" id="X0YPS7"/>
<comment type="caution">
    <text evidence="1">The sequence shown here is derived from an EMBL/GenBank/DDBJ whole genome shotgun (WGS) entry which is preliminary data.</text>
</comment>
<dbReference type="EMBL" id="BART01002217">
    <property type="protein sequence ID" value="GAG58230.1"/>
    <property type="molecule type" value="Genomic_DNA"/>
</dbReference>
<sequence length="49" mass="5271">MDYATISLIIGGLLALSEMLSLIPAVKANGIFQTLWNILKIVAGKPEDK</sequence>